<gene>
    <name evidence="9" type="primary">RCO1</name>
    <name evidence="9" type="ORF">GJ744_008912</name>
</gene>
<dbReference type="InterPro" id="IPR013890">
    <property type="entry name" value="Tscrpt_rep_Tup1_N"/>
</dbReference>
<feature type="compositionally biased region" description="Pro residues" evidence="7">
    <location>
        <begin position="129"/>
        <end position="163"/>
    </location>
</feature>
<evidence type="ECO:0000256" key="5">
    <source>
        <dbReference type="ARBA" id="ARBA00023163"/>
    </source>
</evidence>
<dbReference type="PANTHER" id="PTHR22847:SF728">
    <property type="entry name" value="TRANSCRIPTIONAL REPRESSOR TUP11-RELATED"/>
    <property type="match status" value="1"/>
</dbReference>
<dbReference type="Gene3D" id="2.130.10.10">
    <property type="entry name" value="YVTN repeat-like/Quinoprotein amine dehydrogenase"/>
    <property type="match status" value="1"/>
</dbReference>
<evidence type="ECO:0000256" key="2">
    <source>
        <dbReference type="ARBA" id="ARBA00022574"/>
    </source>
</evidence>
<feature type="compositionally biased region" description="Polar residues" evidence="7">
    <location>
        <begin position="113"/>
        <end position="122"/>
    </location>
</feature>
<evidence type="ECO:0000313" key="9">
    <source>
        <dbReference type="EMBL" id="KAF7513618.1"/>
    </source>
</evidence>
<organism evidence="9 10">
    <name type="scientific">Endocarpon pusillum</name>
    <dbReference type="NCBI Taxonomy" id="364733"/>
    <lineage>
        <taxon>Eukaryota</taxon>
        <taxon>Fungi</taxon>
        <taxon>Dikarya</taxon>
        <taxon>Ascomycota</taxon>
        <taxon>Pezizomycotina</taxon>
        <taxon>Eurotiomycetes</taxon>
        <taxon>Chaetothyriomycetidae</taxon>
        <taxon>Verrucariales</taxon>
        <taxon>Verrucariaceae</taxon>
        <taxon>Endocarpon</taxon>
    </lineage>
</organism>
<dbReference type="InterPro" id="IPR020472">
    <property type="entry name" value="WD40_PAC1"/>
</dbReference>
<evidence type="ECO:0000256" key="7">
    <source>
        <dbReference type="SAM" id="MobiDB-lite"/>
    </source>
</evidence>
<dbReference type="EMBL" id="JAACFV010000005">
    <property type="protein sequence ID" value="KAF7513618.1"/>
    <property type="molecule type" value="Genomic_DNA"/>
</dbReference>
<dbReference type="OrthoDB" id="17410at2759"/>
<feature type="repeat" description="WD" evidence="6">
    <location>
        <begin position="415"/>
        <end position="456"/>
    </location>
</feature>
<feature type="repeat" description="WD" evidence="6">
    <location>
        <begin position="339"/>
        <end position="373"/>
    </location>
</feature>
<keyword evidence="3" id="KW-0677">Repeat</keyword>
<evidence type="ECO:0000256" key="1">
    <source>
        <dbReference type="ARBA" id="ARBA00022491"/>
    </source>
</evidence>
<dbReference type="AlphaFoldDB" id="A0A8H7AQY3"/>
<dbReference type="PROSITE" id="PS50082">
    <property type="entry name" value="WD_REPEATS_2"/>
    <property type="match status" value="6"/>
</dbReference>
<dbReference type="Gene3D" id="1.20.5.340">
    <property type="match status" value="1"/>
</dbReference>
<dbReference type="PANTHER" id="PTHR22847">
    <property type="entry name" value="WD40 REPEAT PROTEIN"/>
    <property type="match status" value="1"/>
</dbReference>
<evidence type="ECO:0000256" key="3">
    <source>
        <dbReference type="ARBA" id="ARBA00022737"/>
    </source>
</evidence>
<evidence type="ECO:0000313" key="10">
    <source>
        <dbReference type="Proteomes" id="UP000606974"/>
    </source>
</evidence>
<evidence type="ECO:0000256" key="4">
    <source>
        <dbReference type="ARBA" id="ARBA00023015"/>
    </source>
</evidence>
<dbReference type="Pfam" id="PF00400">
    <property type="entry name" value="WD40"/>
    <property type="match status" value="7"/>
</dbReference>
<keyword evidence="1" id="KW-0678">Repressor</keyword>
<keyword evidence="5" id="KW-0804">Transcription</keyword>
<accession>A0A8H7AQY3</accession>
<dbReference type="InterPro" id="IPR036322">
    <property type="entry name" value="WD40_repeat_dom_sf"/>
</dbReference>
<dbReference type="PROSITE" id="PS50294">
    <property type="entry name" value="WD_REPEATS_REGION"/>
    <property type="match status" value="6"/>
</dbReference>
<protein>
    <submittedName>
        <fullName evidence="9">Transcriptional regulatory protein rco1</fullName>
    </submittedName>
</protein>
<dbReference type="PROSITE" id="PS00678">
    <property type="entry name" value="WD_REPEATS_1"/>
    <property type="match status" value="3"/>
</dbReference>
<dbReference type="SMART" id="SM00320">
    <property type="entry name" value="WD40"/>
    <property type="match status" value="7"/>
</dbReference>
<keyword evidence="4" id="KW-0805">Transcription regulation</keyword>
<evidence type="ECO:0000256" key="6">
    <source>
        <dbReference type="PROSITE-ProRule" id="PRU00221"/>
    </source>
</evidence>
<dbReference type="InterPro" id="IPR015943">
    <property type="entry name" value="WD40/YVTN_repeat-like_dom_sf"/>
</dbReference>
<feature type="repeat" description="WD" evidence="6">
    <location>
        <begin position="556"/>
        <end position="588"/>
    </location>
</feature>
<dbReference type="CDD" id="cd00200">
    <property type="entry name" value="WD40"/>
    <property type="match status" value="1"/>
</dbReference>
<feature type="region of interest" description="Disordered" evidence="7">
    <location>
        <begin position="82"/>
        <end position="256"/>
    </location>
</feature>
<reference evidence="9" key="1">
    <citation type="submission" date="2020-02" db="EMBL/GenBank/DDBJ databases">
        <authorList>
            <person name="Palmer J.M."/>
        </authorList>
    </citation>
    <scope>NUCLEOTIDE SEQUENCE</scope>
    <source>
        <strain evidence="9">EPUS1.4</strain>
        <tissue evidence="9">Thallus</tissue>
    </source>
</reference>
<sequence length="597" mass="64726">MYGTQHRGLPPNRLNELLDQVRQEFDGQSRSSEHYENQVNGQIQEMELIRNKLYQLEQTQLKMKSEYDAEVKALRQELDNARAGGMPSHMGNQPPYGSASQPQPPALGHGPSNLFSGIMANSGQGGPGLAPPPSQDQQPPPQQHPLQPPIPGPQPAGPPPAQQPGPFQGYQTGPPAVNGYGPQPPQPTSSPGMNKNRPSNRGPPGPATPQQGQLSYPDPRASPQIGRSAGAGPNPHPPFHGGYGNQLADIDPDTAPDHLKRRGTEWFAVFNPDVPRVLDVNLVHNLVHESVVCCVRFSIDGRYVATGCNRSAQIFDVSTGQQVSVLQDETVDKDGDLYIRSVCFSPDGKLLATGAEDKLIRVWDIQSKKIRNIFGGHEQDIYSLDFARNGRHIASGSGDKTVRLWDIDVSQQVLTLSIEDGVTTVAISPDGRYVAAGSLDRSVRVWDSTSGYLVERLEGGEGHKDSVYSVAFSPDGHQLVSGSLDKTIKMWELTPQKGMLPGSGPKGGKCIRTFEGHKDYVLSVCLTPHGEWVMSGSKDRGVQFWDPQTGIAQMMLQGHKNSVISVAPCPTGSLFATGSGDMRARIWSYGPFTGERR</sequence>
<dbReference type="InterPro" id="IPR019775">
    <property type="entry name" value="WD40_repeat_CS"/>
</dbReference>
<feature type="repeat" description="WD" evidence="6">
    <location>
        <begin position="460"/>
        <end position="493"/>
    </location>
</feature>
<feature type="repeat" description="WD" evidence="6">
    <location>
        <begin position="374"/>
        <end position="415"/>
    </location>
</feature>
<feature type="domain" description="Transcriptional repressor Tup1 N-terminal" evidence="8">
    <location>
        <begin position="13"/>
        <end position="80"/>
    </location>
</feature>
<dbReference type="Pfam" id="PF08581">
    <property type="entry name" value="Tup_N"/>
    <property type="match status" value="1"/>
</dbReference>
<evidence type="ECO:0000259" key="8">
    <source>
        <dbReference type="Pfam" id="PF08581"/>
    </source>
</evidence>
<keyword evidence="2 6" id="KW-0853">WD repeat</keyword>
<dbReference type="InterPro" id="IPR001680">
    <property type="entry name" value="WD40_rpt"/>
</dbReference>
<dbReference type="Proteomes" id="UP000606974">
    <property type="component" value="Unassembled WGS sequence"/>
</dbReference>
<comment type="caution">
    <text evidence="9">The sequence shown here is derived from an EMBL/GenBank/DDBJ whole genome shotgun (WGS) entry which is preliminary data.</text>
</comment>
<keyword evidence="10" id="KW-1185">Reference proteome</keyword>
<dbReference type="SUPFAM" id="SSF50978">
    <property type="entry name" value="WD40 repeat-like"/>
    <property type="match status" value="1"/>
</dbReference>
<dbReference type="PRINTS" id="PR00320">
    <property type="entry name" value="GPROTEINBRPT"/>
</dbReference>
<proteinExistence type="predicted"/>
<name>A0A8H7AQY3_9EURO</name>
<dbReference type="FunFam" id="2.130.10.10:FF:000111">
    <property type="entry name" value="Transcriptional repressor rco-1"/>
    <property type="match status" value="1"/>
</dbReference>
<feature type="repeat" description="WD" evidence="6">
    <location>
        <begin position="514"/>
        <end position="555"/>
    </location>
</feature>